<evidence type="ECO:0000313" key="6">
    <source>
        <dbReference type="EMBL" id="TSH88937.1"/>
    </source>
</evidence>
<evidence type="ECO:0000256" key="3">
    <source>
        <dbReference type="ARBA" id="ARBA00022989"/>
    </source>
</evidence>
<evidence type="ECO:0000256" key="1">
    <source>
        <dbReference type="ARBA" id="ARBA00004370"/>
    </source>
</evidence>
<dbReference type="InterPro" id="IPR023352">
    <property type="entry name" value="MAPEG-like_dom_sf"/>
</dbReference>
<dbReference type="GO" id="GO:0016020">
    <property type="term" value="C:membrane"/>
    <property type="evidence" value="ECO:0007669"/>
    <property type="project" value="UniProtKB-SubCell"/>
</dbReference>
<evidence type="ECO:0000256" key="4">
    <source>
        <dbReference type="ARBA" id="ARBA00023136"/>
    </source>
</evidence>
<sequence length="123" mass="13463">MTLVTWMLIVAALLPFAAAGLAKAGGQGFDNNDPRAWLARQEGWRARANAAQNNLFEGLPFFFAAVLFALHTGADPSDVGRLMLLWVVLRVAYVWFYVAERGTLRSLVWALALAVNILIVFAG</sequence>
<dbReference type="PANTHER" id="PTHR35371">
    <property type="entry name" value="INNER MEMBRANE PROTEIN"/>
    <property type="match status" value="1"/>
</dbReference>
<gene>
    <name evidence="6" type="ORF">FOZ76_25230</name>
</gene>
<dbReference type="SUPFAM" id="SSF161084">
    <property type="entry name" value="MAPEG domain-like"/>
    <property type="match status" value="1"/>
</dbReference>
<protein>
    <recommendedName>
        <fullName evidence="8">MAPEG family protein</fullName>
    </recommendedName>
</protein>
<dbReference type="RefSeq" id="WP_143951053.1">
    <property type="nucleotide sequence ID" value="NZ_BAABMB010000005.1"/>
</dbReference>
<name>A0A556A7T1_9BURK</name>
<evidence type="ECO:0000256" key="2">
    <source>
        <dbReference type="ARBA" id="ARBA00022692"/>
    </source>
</evidence>
<keyword evidence="4 5" id="KW-0472">Membrane</keyword>
<organism evidence="6 7">
    <name type="scientific">Verticiella sediminum</name>
    <dbReference type="NCBI Taxonomy" id="1247510"/>
    <lineage>
        <taxon>Bacteria</taxon>
        <taxon>Pseudomonadati</taxon>
        <taxon>Pseudomonadota</taxon>
        <taxon>Betaproteobacteria</taxon>
        <taxon>Burkholderiales</taxon>
        <taxon>Alcaligenaceae</taxon>
        <taxon>Verticiella</taxon>
    </lineage>
</organism>
<evidence type="ECO:0000256" key="5">
    <source>
        <dbReference type="SAM" id="Phobius"/>
    </source>
</evidence>
<dbReference type="Proteomes" id="UP000318405">
    <property type="component" value="Unassembled WGS sequence"/>
</dbReference>
<dbReference type="InterPro" id="IPR001129">
    <property type="entry name" value="Membr-assoc_MAPEG"/>
</dbReference>
<proteinExistence type="predicted"/>
<reference evidence="6 7" key="1">
    <citation type="submission" date="2019-07" db="EMBL/GenBank/DDBJ databases">
        <title>Qingshengfaniella alkalisoli gen. nov., sp. nov., isolated from saline soil.</title>
        <authorList>
            <person name="Xu L."/>
            <person name="Huang X.-X."/>
            <person name="Sun J.-Q."/>
        </authorList>
    </citation>
    <scope>NUCLEOTIDE SEQUENCE [LARGE SCALE GENOMIC DNA]</scope>
    <source>
        <strain evidence="6 7">DSM 27279</strain>
    </source>
</reference>
<accession>A0A556A7T1</accession>
<dbReference type="PANTHER" id="PTHR35371:SF1">
    <property type="entry name" value="BLR7753 PROTEIN"/>
    <property type="match status" value="1"/>
</dbReference>
<dbReference type="OrthoDB" id="513661at2"/>
<evidence type="ECO:0008006" key="8">
    <source>
        <dbReference type="Google" id="ProtNLM"/>
    </source>
</evidence>
<keyword evidence="7" id="KW-1185">Reference proteome</keyword>
<comment type="subcellular location">
    <subcellularLocation>
        <location evidence="1">Membrane</location>
    </subcellularLocation>
</comment>
<dbReference type="AlphaFoldDB" id="A0A556A7T1"/>
<dbReference type="Gene3D" id="1.20.120.550">
    <property type="entry name" value="Membrane associated eicosanoid/glutathione metabolism-like domain"/>
    <property type="match status" value="1"/>
</dbReference>
<dbReference type="Pfam" id="PF01124">
    <property type="entry name" value="MAPEG"/>
    <property type="match status" value="1"/>
</dbReference>
<keyword evidence="3 5" id="KW-1133">Transmembrane helix</keyword>
<comment type="caution">
    <text evidence="6">The sequence shown here is derived from an EMBL/GenBank/DDBJ whole genome shotgun (WGS) entry which is preliminary data.</text>
</comment>
<feature type="transmembrane region" description="Helical" evidence="5">
    <location>
        <begin position="82"/>
        <end position="98"/>
    </location>
</feature>
<evidence type="ECO:0000313" key="7">
    <source>
        <dbReference type="Proteomes" id="UP000318405"/>
    </source>
</evidence>
<feature type="transmembrane region" description="Helical" evidence="5">
    <location>
        <begin position="48"/>
        <end position="70"/>
    </location>
</feature>
<feature type="transmembrane region" description="Helical" evidence="5">
    <location>
        <begin position="104"/>
        <end position="122"/>
    </location>
</feature>
<dbReference type="EMBL" id="VLTJ01000042">
    <property type="protein sequence ID" value="TSH88937.1"/>
    <property type="molecule type" value="Genomic_DNA"/>
</dbReference>
<keyword evidence="2 5" id="KW-0812">Transmembrane</keyword>